<evidence type="ECO:0000313" key="4">
    <source>
        <dbReference type="Proteomes" id="UP000446658"/>
    </source>
</evidence>
<dbReference type="Pfam" id="PF13511">
    <property type="entry name" value="DUF4124"/>
    <property type="match status" value="1"/>
</dbReference>
<comment type="caution">
    <text evidence="3">The sequence shown here is derived from an EMBL/GenBank/DDBJ whole genome shotgun (WGS) entry which is preliminary data.</text>
</comment>
<gene>
    <name evidence="3" type="ORF">GKE73_05235</name>
</gene>
<dbReference type="EMBL" id="WLYX01000001">
    <property type="protein sequence ID" value="MTD32853.1"/>
    <property type="molecule type" value="Genomic_DNA"/>
</dbReference>
<feature type="signal peptide" evidence="1">
    <location>
        <begin position="1"/>
        <end position="17"/>
    </location>
</feature>
<reference evidence="3 4" key="1">
    <citation type="submission" date="2019-11" db="EMBL/GenBank/DDBJ databases">
        <title>Draft genome sequence of Paludibacterium sp. dN18-1.</title>
        <authorList>
            <person name="Im W.-T."/>
        </authorList>
    </citation>
    <scope>NUCLEOTIDE SEQUENCE [LARGE SCALE GENOMIC DNA]</scope>
    <source>
        <strain evidence="4">dN 18-1</strain>
    </source>
</reference>
<keyword evidence="4" id="KW-1185">Reference proteome</keyword>
<sequence length="53" mass="5632">MRTLLLLSLCLPALASAQVYKCQSPQGVVSYSAQPCMAGQTAQTMGLKPMSAW</sequence>
<feature type="domain" description="DUF4124" evidence="2">
    <location>
        <begin position="6"/>
        <end position="51"/>
    </location>
</feature>
<name>A0A844G931_9NEIS</name>
<keyword evidence="1" id="KW-0732">Signal</keyword>
<dbReference type="AlphaFoldDB" id="A0A844G931"/>
<evidence type="ECO:0000259" key="2">
    <source>
        <dbReference type="Pfam" id="PF13511"/>
    </source>
</evidence>
<feature type="chain" id="PRO_5032754419" evidence="1">
    <location>
        <begin position="18"/>
        <end position="53"/>
    </location>
</feature>
<evidence type="ECO:0000256" key="1">
    <source>
        <dbReference type="SAM" id="SignalP"/>
    </source>
</evidence>
<evidence type="ECO:0000313" key="3">
    <source>
        <dbReference type="EMBL" id="MTD32853.1"/>
    </source>
</evidence>
<protein>
    <submittedName>
        <fullName evidence="3">DUF4124 domain-containing protein</fullName>
    </submittedName>
</protein>
<dbReference type="Proteomes" id="UP000446658">
    <property type="component" value="Unassembled WGS sequence"/>
</dbReference>
<dbReference type="InterPro" id="IPR025392">
    <property type="entry name" value="DUF4124"/>
</dbReference>
<accession>A0A844G931</accession>
<proteinExistence type="predicted"/>
<organism evidence="3 4">
    <name type="scientific">Paludibacterium denitrificans</name>
    <dbReference type="NCBI Taxonomy" id="2675226"/>
    <lineage>
        <taxon>Bacteria</taxon>
        <taxon>Pseudomonadati</taxon>
        <taxon>Pseudomonadota</taxon>
        <taxon>Betaproteobacteria</taxon>
        <taxon>Neisseriales</taxon>
        <taxon>Chromobacteriaceae</taxon>
        <taxon>Paludibacterium</taxon>
    </lineage>
</organism>